<evidence type="ECO:0008006" key="6">
    <source>
        <dbReference type="Google" id="ProtNLM"/>
    </source>
</evidence>
<dbReference type="Proteomes" id="UP000050378">
    <property type="component" value="Unassembled WGS sequence"/>
</dbReference>
<evidence type="ECO:0000259" key="3">
    <source>
        <dbReference type="Pfam" id="PF19346"/>
    </source>
</evidence>
<organism evidence="4 5">
    <name type="scientific">Pseudoalteromonas lipolytica</name>
    <dbReference type="NCBI Taxonomy" id="570156"/>
    <lineage>
        <taxon>Bacteria</taxon>
        <taxon>Pseudomonadati</taxon>
        <taxon>Pseudomonadota</taxon>
        <taxon>Gammaproteobacteria</taxon>
        <taxon>Alteromonadales</taxon>
        <taxon>Pseudoalteromonadaceae</taxon>
        <taxon>Pseudoalteromonas</taxon>
    </lineage>
</organism>
<dbReference type="PATRIC" id="fig|570156.3.peg.662"/>
<feature type="transmembrane region" description="Helical" evidence="1">
    <location>
        <begin position="196"/>
        <end position="213"/>
    </location>
</feature>
<dbReference type="AlphaFoldDB" id="A0A0P7EQ51"/>
<feature type="transmembrane region" description="Helical" evidence="1">
    <location>
        <begin position="43"/>
        <end position="64"/>
    </location>
</feature>
<feature type="transmembrane region" description="Helical" evidence="1">
    <location>
        <begin position="20"/>
        <end position="37"/>
    </location>
</feature>
<gene>
    <name evidence="4" type="ORF">AOG27_03320</name>
</gene>
<dbReference type="EMBL" id="LJTC01000002">
    <property type="protein sequence ID" value="KPM84831.1"/>
    <property type="molecule type" value="Genomic_DNA"/>
</dbReference>
<keyword evidence="1" id="KW-0812">Transmembrane</keyword>
<evidence type="ECO:0000259" key="2">
    <source>
        <dbReference type="Pfam" id="PF11141"/>
    </source>
</evidence>
<evidence type="ECO:0000313" key="4">
    <source>
        <dbReference type="EMBL" id="KPM84831.1"/>
    </source>
</evidence>
<protein>
    <recommendedName>
        <fullName evidence="6">DUF2914 domain-containing protein</fullName>
    </recommendedName>
</protein>
<sequence>MNYLKNFITKFVFMMQKRPGLMAVLAFCSGVASYFFVERKESFSQLISILLLVTWLWLLIDNWLRDKVEERFGVAVSPNVMRFALQVVQQESLFFALPFFLAVTTWDHGQAAFTALIILCAFVSVVDPLYYKKLARHSVWFSVFHSFSLFVVLSVTLPILLKLTTSQSFEIALITAVILTVPSLGNLMPNAKWWRFPLLVLLLCALGTGLWQLRSFVPPAALRLTDMSMSYQLDAQARKPLSPITELTEQSLYENGLYSFSAVKAPRGLNEKIFHVWVHNRKEVDRIALDISGGRKEGYRAWSHKTNFPANAAGKWVVKVVTESGQLIGQRRFEVTEV</sequence>
<dbReference type="Pfam" id="PF19346">
    <property type="entry name" value="DUF5924"/>
    <property type="match status" value="1"/>
</dbReference>
<reference evidence="4 5" key="1">
    <citation type="submission" date="2015-09" db="EMBL/GenBank/DDBJ databases">
        <title>Draft Genome Sequence of Pseudoalteromonas lipolytica UCD-48B.</title>
        <authorList>
            <person name="Krusor M."/>
            <person name="Coil D.A."/>
            <person name="Lang J.M."/>
            <person name="Eisen J.A."/>
            <person name="Alexiev A."/>
        </authorList>
    </citation>
    <scope>NUCLEOTIDE SEQUENCE [LARGE SCALE GENOMIC DNA]</scope>
    <source>
        <strain evidence="4 5">UCD-48B</strain>
    </source>
</reference>
<name>A0A0P7EQ51_9GAMM</name>
<dbReference type="RefSeq" id="WP_054551588.1">
    <property type="nucleotide sequence ID" value="NZ_LJTC01000002.1"/>
</dbReference>
<evidence type="ECO:0000313" key="5">
    <source>
        <dbReference type="Proteomes" id="UP000050378"/>
    </source>
</evidence>
<feature type="domain" description="DUF5924" evidence="3">
    <location>
        <begin position="1"/>
        <end position="258"/>
    </location>
</feature>
<dbReference type="Pfam" id="PF11141">
    <property type="entry name" value="DUF2914"/>
    <property type="match status" value="1"/>
</dbReference>
<dbReference type="PIRSF" id="PIRSF029727">
    <property type="entry name" value="UCP029727"/>
    <property type="match status" value="1"/>
</dbReference>
<proteinExistence type="predicted"/>
<keyword evidence="1" id="KW-1133">Transmembrane helix</keyword>
<dbReference type="InterPro" id="IPR022606">
    <property type="entry name" value="DUF2914"/>
</dbReference>
<feature type="transmembrane region" description="Helical" evidence="1">
    <location>
        <begin position="112"/>
        <end position="131"/>
    </location>
</feature>
<comment type="caution">
    <text evidence="4">The sequence shown here is derived from an EMBL/GenBank/DDBJ whole genome shotgun (WGS) entry which is preliminary data.</text>
</comment>
<dbReference type="InterPro" id="IPR016937">
    <property type="entry name" value="UCP029727"/>
</dbReference>
<dbReference type="InterPro" id="IPR045968">
    <property type="entry name" value="DUF5924"/>
</dbReference>
<evidence type="ECO:0000256" key="1">
    <source>
        <dbReference type="SAM" id="Phobius"/>
    </source>
</evidence>
<feature type="domain" description="DUF2914" evidence="2">
    <location>
        <begin position="271"/>
        <end position="335"/>
    </location>
</feature>
<dbReference type="STRING" id="570156.AOG27_03320"/>
<keyword evidence="1" id="KW-0472">Membrane</keyword>
<feature type="transmembrane region" description="Helical" evidence="1">
    <location>
        <begin position="138"/>
        <end position="161"/>
    </location>
</feature>
<feature type="transmembrane region" description="Helical" evidence="1">
    <location>
        <begin position="167"/>
        <end position="184"/>
    </location>
</feature>
<accession>A0A0P7EQ51</accession>